<dbReference type="InterPro" id="IPR011646">
    <property type="entry name" value="KAP_P-loop"/>
</dbReference>
<comment type="caution">
    <text evidence="2">The sequence shown here is derived from an EMBL/GenBank/DDBJ whole genome shotgun (WGS) entry which is preliminary data.</text>
</comment>
<evidence type="ECO:0000259" key="1">
    <source>
        <dbReference type="Pfam" id="PF07693"/>
    </source>
</evidence>
<sequence>MIEMDPELFERCYVNSPEKIKFDRRINMHISKSQHLFSSQPARPMQKKDSNFFRDKIKNLKNASKPLAIVILGSVGAGKTTFLHYTRHVTAASVFEKKPNEVYPHWIPVNFINYTKDQTPVDFIYESIKEYIIGDQYFSNFNLCIEKAYSKELEAIRKGPAFLISKNQDQIDQLITKKLTEDYDKTKPYVDKLLRHGASQAPIFVVIDNIDQIEEKLQSNIFTEAVAFSSKLHLNLVIALRSSTYVEHRNSPAFNAFDFDPILIEPPKVEAVLSKRFFLAKNLLSGQSGDFTSENGMKVHVSDLAVLIELIQSSVLGTDVGGLLEVLASGDVRNALRMTREFVEHGYSNPGKAYSIHVSGEKYTLPKHEALRAILLGNQSVYSEAFSLIGNPYDSHLGRTTLQMTRIFLLSALVQYSSDAAFQYLDGIEINKSLRSVGIGDDAALKLLSDLCRFRFCYTGGHGEADFKSSYYPSRLGGYVVRDLMSNFMFVENMMMDTFVADEKVWTNLNQLGRDISNSHNSRTIRVAYRIERVKTFHSYMAELYSVLCDEAIRRALPKEWHINVLKETYPLLEVNMRTALESAERNYGRLPSTLDRPV</sequence>
<proteinExistence type="predicted"/>
<dbReference type="Pfam" id="PF07693">
    <property type="entry name" value="KAP_NTPase"/>
    <property type="match status" value="1"/>
</dbReference>
<dbReference type="SUPFAM" id="SSF52540">
    <property type="entry name" value="P-loop containing nucleoside triphosphate hydrolases"/>
    <property type="match status" value="1"/>
</dbReference>
<reference evidence="2 3" key="1">
    <citation type="submission" date="2018-06" db="EMBL/GenBank/DDBJ databases">
        <title>Three novel Pseudomonas species isolated from symptomatic oak.</title>
        <authorList>
            <person name="Bueno-Gonzalez V."/>
            <person name="Brady C."/>
        </authorList>
    </citation>
    <scope>NUCLEOTIDE SEQUENCE [LARGE SCALE GENOMIC DNA]</scope>
    <source>
        <strain evidence="2 3">P9A</strain>
    </source>
</reference>
<dbReference type="AlphaFoldDB" id="A0A4V2KAW6"/>
<protein>
    <recommendedName>
        <fullName evidence="1">KAP NTPase domain-containing protein</fullName>
    </recommendedName>
</protein>
<organism evidence="2 3">
    <name type="scientific">Phytopseudomonas daroniae</name>
    <dbReference type="NCBI Taxonomy" id="2487519"/>
    <lineage>
        <taxon>Bacteria</taxon>
        <taxon>Pseudomonadati</taxon>
        <taxon>Pseudomonadota</taxon>
        <taxon>Gammaproteobacteria</taxon>
        <taxon>Pseudomonadales</taxon>
        <taxon>Pseudomonadaceae</taxon>
        <taxon>Phytopseudomonas</taxon>
    </lineage>
</organism>
<dbReference type="Proteomes" id="UP000292302">
    <property type="component" value="Unassembled WGS sequence"/>
</dbReference>
<feature type="domain" description="KAP NTPase" evidence="1">
    <location>
        <begin position="60"/>
        <end position="222"/>
    </location>
</feature>
<dbReference type="InterPro" id="IPR027417">
    <property type="entry name" value="P-loop_NTPase"/>
</dbReference>
<evidence type="ECO:0000313" key="3">
    <source>
        <dbReference type="Proteomes" id="UP000292302"/>
    </source>
</evidence>
<evidence type="ECO:0000313" key="2">
    <source>
        <dbReference type="EMBL" id="TBU81022.1"/>
    </source>
</evidence>
<dbReference type="EMBL" id="QJUI01000006">
    <property type="protein sequence ID" value="TBU81022.1"/>
    <property type="molecule type" value="Genomic_DNA"/>
</dbReference>
<name>A0A4V2KAW6_9GAMM</name>
<keyword evidence="3" id="KW-1185">Reference proteome</keyword>
<dbReference type="Gene3D" id="3.40.50.300">
    <property type="entry name" value="P-loop containing nucleotide triphosphate hydrolases"/>
    <property type="match status" value="1"/>
</dbReference>
<accession>A0A4V2KAW6</accession>
<gene>
    <name evidence="2" type="ORF">DNK06_07840</name>
</gene>